<dbReference type="GO" id="GO:0016829">
    <property type="term" value="F:lyase activity"/>
    <property type="evidence" value="ECO:0007669"/>
    <property type="project" value="UniProtKB-KW"/>
</dbReference>
<gene>
    <name evidence="3" type="primary">larC</name>
    <name evidence="3" type="ORF">CPZ25_000635</name>
</gene>
<proteinExistence type="predicted"/>
<dbReference type="Proteomes" id="UP000218387">
    <property type="component" value="Chromosome"/>
</dbReference>
<sequence length="243" mass="25485">MKIVYFDCFAGISGDMTLGAFLDCGVSAETLRQELEKLGLPGFHLEIEKTKKRGITGTSCRVAADREEHSHRHFAEIREMIGNSGLDALVKETALAIFGRVAQAEGKVHGLPPEKVHFHEVGAVDSIVDIVGAAICAHAVAADKFLASAVNTGQGIVECAHGVLPVPAPATAEILAGTGFELYARCAEGEAVTPTGAAILAELASPAGGFPAMRVDKVGYGFGEREFEVLNALRIFIGEADGL</sequence>
<keyword evidence="2" id="KW-0456">Lyase</keyword>
<dbReference type="InterPro" id="IPR002822">
    <property type="entry name" value="Ni_insertion"/>
</dbReference>
<reference evidence="3 4" key="1">
    <citation type="submission" date="2018-05" db="EMBL/GenBank/DDBJ databases">
        <title>Genome comparison of Eubacterium sp.</title>
        <authorList>
            <person name="Feng Y."/>
            <person name="Sanchez-Andrea I."/>
            <person name="Stams A.J.M."/>
            <person name="De Vos W.M."/>
        </authorList>
    </citation>
    <scope>NUCLEOTIDE SEQUENCE [LARGE SCALE GENOMIC DNA]</scope>
    <source>
        <strain evidence="3 4">YI</strain>
    </source>
</reference>
<dbReference type="NCBIfam" id="TIGR00299">
    <property type="entry name" value="nickel pincer cofactor biosynthesis protein LarC"/>
    <property type="match status" value="1"/>
</dbReference>
<dbReference type="Pfam" id="PF01969">
    <property type="entry name" value="Ni_insertion"/>
    <property type="match status" value="1"/>
</dbReference>
<evidence type="ECO:0000313" key="3">
    <source>
        <dbReference type="EMBL" id="QCT69871.1"/>
    </source>
</evidence>
<protein>
    <submittedName>
        <fullName evidence="3">Nickel pincer cofactor biosynthesis protein LarC</fullName>
    </submittedName>
</protein>
<name>A0A4P9C5F5_EUBML</name>
<dbReference type="RefSeq" id="WP_074616211.1">
    <property type="nucleotide sequence ID" value="NZ_CP029487.1"/>
</dbReference>
<dbReference type="PANTHER" id="PTHR36566:SF1">
    <property type="entry name" value="PYRIDINIUM-3,5-BISTHIOCARBOXYLIC ACID MONONUCLEOTIDE NICKEL INSERTION PROTEIN"/>
    <property type="match status" value="1"/>
</dbReference>
<dbReference type="KEGG" id="emt:CPZ25_000635"/>
<keyword evidence="1" id="KW-0533">Nickel</keyword>
<accession>A0A4P9C5F5</accession>
<evidence type="ECO:0000256" key="2">
    <source>
        <dbReference type="ARBA" id="ARBA00023239"/>
    </source>
</evidence>
<evidence type="ECO:0000256" key="1">
    <source>
        <dbReference type="ARBA" id="ARBA00022596"/>
    </source>
</evidence>
<keyword evidence="4" id="KW-1185">Reference proteome</keyword>
<dbReference type="EMBL" id="CP029487">
    <property type="protein sequence ID" value="QCT69871.1"/>
    <property type="molecule type" value="Genomic_DNA"/>
</dbReference>
<evidence type="ECO:0000313" key="4">
    <source>
        <dbReference type="Proteomes" id="UP000218387"/>
    </source>
</evidence>
<organism evidence="3 4">
    <name type="scientific">Eubacterium maltosivorans</name>
    <dbReference type="NCBI Taxonomy" id="2041044"/>
    <lineage>
        <taxon>Bacteria</taxon>
        <taxon>Bacillati</taxon>
        <taxon>Bacillota</taxon>
        <taxon>Clostridia</taxon>
        <taxon>Eubacteriales</taxon>
        <taxon>Eubacteriaceae</taxon>
        <taxon>Eubacterium</taxon>
    </lineage>
</organism>
<dbReference type="PANTHER" id="PTHR36566">
    <property type="entry name" value="NICKEL INSERTION PROTEIN-RELATED"/>
    <property type="match status" value="1"/>
</dbReference>
<dbReference type="AlphaFoldDB" id="A0A4P9C5F5"/>